<comment type="caution">
    <text evidence="3">The sequence shown here is derived from an EMBL/GenBank/DDBJ whole genome shotgun (WGS) entry which is preliminary data.</text>
</comment>
<feature type="region of interest" description="Disordered" evidence="1">
    <location>
        <begin position="804"/>
        <end position="855"/>
    </location>
</feature>
<name>A0ABD3GXA5_9MARC</name>
<dbReference type="PANTHER" id="PTHR10098">
    <property type="entry name" value="RAPSYN-RELATED"/>
    <property type="match status" value="1"/>
</dbReference>
<proteinExistence type="predicted"/>
<feature type="domain" description="CHAT" evidence="2">
    <location>
        <begin position="618"/>
        <end position="797"/>
    </location>
</feature>
<feature type="compositionally biased region" description="Basic and acidic residues" evidence="1">
    <location>
        <begin position="812"/>
        <end position="851"/>
    </location>
</feature>
<evidence type="ECO:0000256" key="1">
    <source>
        <dbReference type="SAM" id="MobiDB-lite"/>
    </source>
</evidence>
<dbReference type="InterPro" id="IPR024983">
    <property type="entry name" value="CHAT_dom"/>
</dbReference>
<gene>
    <name evidence="3" type="ORF">R1sor_001044</name>
</gene>
<dbReference type="PANTHER" id="PTHR10098:SF111">
    <property type="entry name" value="CHAT DOMAIN-CONTAINING PROTEIN"/>
    <property type="match status" value="1"/>
</dbReference>
<organism evidence="3 4">
    <name type="scientific">Riccia sorocarpa</name>
    <dbReference type="NCBI Taxonomy" id="122646"/>
    <lineage>
        <taxon>Eukaryota</taxon>
        <taxon>Viridiplantae</taxon>
        <taxon>Streptophyta</taxon>
        <taxon>Embryophyta</taxon>
        <taxon>Marchantiophyta</taxon>
        <taxon>Marchantiopsida</taxon>
        <taxon>Marchantiidae</taxon>
        <taxon>Marchantiales</taxon>
        <taxon>Ricciaceae</taxon>
        <taxon>Riccia</taxon>
    </lineage>
</organism>
<keyword evidence="4" id="KW-1185">Reference proteome</keyword>
<protein>
    <recommendedName>
        <fullName evidence="2">CHAT domain-containing protein</fullName>
    </recommendedName>
</protein>
<dbReference type="Proteomes" id="UP001633002">
    <property type="component" value="Unassembled WGS sequence"/>
</dbReference>
<evidence type="ECO:0000259" key="2">
    <source>
        <dbReference type="Pfam" id="PF12770"/>
    </source>
</evidence>
<dbReference type="EMBL" id="JBJQOH010000006">
    <property type="protein sequence ID" value="KAL3683022.1"/>
    <property type="molecule type" value="Genomic_DNA"/>
</dbReference>
<feature type="domain" description="CHAT" evidence="2">
    <location>
        <begin position="914"/>
        <end position="1019"/>
    </location>
</feature>
<dbReference type="AlphaFoldDB" id="A0ABD3GXA5"/>
<accession>A0ABD3GXA5</accession>
<evidence type="ECO:0000313" key="3">
    <source>
        <dbReference type="EMBL" id="KAL3683022.1"/>
    </source>
</evidence>
<dbReference type="Pfam" id="PF12770">
    <property type="entry name" value="CHAT"/>
    <property type="match status" value="2"/>
</dbReference>
<evidence type="ECO:0000313" key="4">
    <source>
        <dbReference type="Proteomes" id="UP001633002"/>
    </source>
</evidence>
<reference evidence="3 4" key="1">
    <citation type="submission" date="2024-09" db="EMBL/GenBank/DDBJ databases">
        <title>Chromosome-scale assembly of Riccia sorocarpa.</title>
        <authorList>
            <person name="Paukszto L."/>
        </authorList>
    </citation>
    <scope>NUCLEOTIDE SEQUENCE [LARGE SCALE GENOMIC DNA]</scope>
    <source>
        <strain evidence="3">LP-2024</strain>
        <tissue evidence="3">Aerial parts of the thallus</tissue>
    </source>
</reference>
<sequence length="1030" mass="118093">MNFADWEAAVFNYEWCKELLRLTMETHKFEIQSETYDWLLVWLDVPLVEMYEFRKMDFRRALDLRTEMWSKVPADLSDVSNNLKTLEMVALYQCAVADYPEVKHEVLKIVSECFNFDSCSSAEEEFLLLLHRRNHRYGNLEASCSYLDHLDRHLASAASEKSEHLEQRPWILEVQLGILFKLGRIGEVQALIQNFQRRTNKKKKDLPKALQYFLTVCERQDMRLWDQNILTESQKLRQDIQDTLGSSTTSKLFLELEQLRQEAEALWNSKEWDKAVECYETCLEKMDQPGWYSMKIHDYVRMGVMHFCVWCKKGSGCGETIWDFQEDENFSRAVLYFEKCNELPSHQREIIQIVFANYALVVLYARVDDKYYFQLGDTAASLFSDHGSSSNSSSNKRASDAEVKAMREYIAFPNKMVYYGKVASGYVTGPLYTMTNRMSSEAWITTLQQVHDMYVALRTYFCRRVNIATALRSWDDLDQDVEDDRWAVLTYTERERSRVMLYQTESNMLNNSASRKLWHFDVDDSIAAAAIRQDCATLLQADAVFVQYSNLSFGDILISVLDQKGNLRLSTTSRFRNVKDGVPLTKTVQDRLRRLYSLLDPKDPRKPVKHMDDRVNRELEFLYDVLIQPITIHLQKMKPEQKLIISTNEDLAIVPFPALKDRRTGEFLIQRHTIGYTSSMRVLKVCSERLHELQSSHANIGLGSVVALGNPSYNVCENCPNLGLLQGTAKEVEHIANLFGEMVVVKLLRERATTEQLRHWTARPDSENIRQALVHIGSHAKASDYSTNPSQNVLHLACPSALFNDEPTTGTTERRSPSKQGREHLGQEADEYSHEEASNFDKEFESTRDESSGEDVTDFEEELTAMMKKLGQLPDYDTGQSCGRRTGNLVSDQDFMIIGTSRSGGESSADDKPHDLKAEDIRTSDPRWKAELVVLNACSTSRGRLTSVEGVLSLARAFLIAGVPCTVASLWKVDDIATANLMARFYDELSKGNDVATALRCAMLQGLREHEVKNWAPFVVRVPHGLQRHG</sequence>